<dbReference type="InterPro" id="IPR054710">
    <property type="entry name" value="Tri101-like_N"/>
</dbReference>
<dbReference type="eggNOG" id="ENOG502SHVS">
    <property type="taxonomic scope" value="Eukaryota"/>
</dbReference>
<proteinExistence type="predicted"/>
<evidence type="ECO:0000313" key="4">
    <source>
        <dbReference type="Proteomes" id="UP000030106"/>
    </source>
</evidence>
<dbReference type="EMBL" id="ANFO01001288">
    <property type="protein sequence ID" value="KGQ03077.1"/>
    <property type="molecule type" value="Genomic_DNA"/>
</dbReference>
<dbReference type="STRING" id="1245745.A0A0A2V9R3"/>
<dbReference type="Proteomes" id="UP000030106">
    <property type="component" value="Unassembled WGS sequence"/>
</dbReference>
<name>A0A0A2V9R3_BEABA</name>
<dbReference type="HOGENOM" id="CLU_026450_5_0_1"/>
<reference evidence="3 4" key="1">
    <citation type="submission" date="2012-10" db="EMBL/GenBank/DDBJ databases">
        <title>Genome sequencing and analysis of entomopathogenic fungi Beauveria bassiana D1-5.</title>
        <authorList>
            <person name="Li Q."/>
            <person name="Wang L."/>
            <person name="Zhang Z."/>
            <person name="Wang Q."/>
            <person name="Ren J."/>
            <person name="Wang M."/>
            <person name="Xu W."/>
            <person name="Wang J."/>
            <person name="Lu Y."/>
            <person name="Du Q."/>
            <person name="Sun Z."/>
        </authorList>
    </citation>
    <scope>NUCLEOTIDE SEQUENCE [LARGE SCALE GENOMIC DNA]</scope>
    <source>
        <strain evidence="3 4">D1-5</strain>
    </source>
</reference>
<dbReference type="OrthoDB" id="1862401at2759"/>
<dbReference type="AlphaFoldDB" id="A0A0A2V9R3"/>
<keyword evidence="1 3" id="KW-0808">Transferase</keyword>
<dbReference type="InterPro" id="IPR023213">
    <property type="entry name" value="CAT-like_dom_sf"/>
</dbReference>
<dbReference type="GO" id="GO:0016740">
    <property type="term" value="F:transferase activity"/>
    <property type="evidence" value="ECO:0007669"/>
    <property type="project" value="UniProtKB-KW"/>
</dbReference>
<dbReference type="PANTHER" id="PTHR31896:SF64">
    <property type="entry name" value="TRICHOTHECENE 3-O-ACETYLTRANSFERASE"/>
    <property type="match status" value="1"/>
</dbReference>
<dbReference type="Pfam" id="PF22664">
    <property type="entry name" value="TRI-like_N"/>
    <property type="match status" value="1"/>
</dbReference>
<dbReference type="Gene3D" id="3.30.559.10">
    <property type="entry name" value="Chloramphenicol acetyltransferase-like domain"/>
    <property type="match status" value="2"/>
</dbReference>
<sequence length="458" mass="50565">MTFKETFPTEVDMEVEILGQQPALQVYTQLSSVFRLDADAQVQDILSTLRKGLAQLAKDFPWLAGQIIHERTGHDSSGVFKIKPFEATPRLIVKDASRDGSMPSMEEMAAAGFPMSMFDETKIAPRMTIPGGPGETANDPEPVLLFQVTLAPGALILTSATVHRAIDIIGQAQILHWLSQACHGIPFAEEDKTVGNMERKALIPLIQGSDDLESEFCTLWITPTTPPAKNNDPTPPCSWATIRVSPDALVKLKADATKTVTEGFISTDDALTALVWQAIMRARQHRVPQDRVVRMTRAVDVRSHCNLSSKYPGLMQSQSLNSYPIQELVDAPLGEIASRLRVALDPAKTLRELSGLATMLERDADKTRYSFVASTDSAIDINLSSWVKVDCYNDDFNFGLGKPVTVVRPHFAPYEGLIYMMPRSVEDGITITICLRDAEIEKLKTDDRLTTYAKFVGN</sequence>
<feature type="domain" description="Trichothecene 3-O-acetyltransferase-like N-terminal" evidence="2">
    <location>
        <begin position="26"/>
        <end position="182"/>
    </location>
</feature>
<evidence type="ECO:0000313" key="3">
    <source>
        <dbReference type="EMBL" id="KGQ03077.1"/>
    </source>
</evidence>
<dbReference type="PANTHER" id="PTHR31896">
    <property type="entry name" value="FAMILY REGULATORY PROTEIN, PUTATIVE (AFU_ORTHOLOGUE AFUA_3G14730)-RELATED"/>
    <property type="match status" value="1"/>
</dbReference>
<evidence type="ECO:0000259" key="2">
    <source>
        <dbReference type="Pfam" id="PF22664"/>
    </source>
</evidence>
<accession>A0A0A2V9R3</accession>
<protein>
    <submittedName>
        <fullName evidence="3">Trichothecene 3-O-acetyltransferase</fullName>
    </submittedName>
</protein>
<evidence type="ECO:0000256" key="1">
    <source>
        <dbReference type="ARBA" id="ARBA00022679"/>
    </source>
</evidence>
<comment type="caution">
    <text evidence="3">The sequence shown here is derived from an EMBL/GenBank/DDBJ whole genome shotgun (WGS) entry which is preliminary data.</text>
</comment>
<dbReference type="InterPro" id="IPR051283">
    <property type="entry name" value="Sec_Metabolite_Acyltrans"/>
</dbReference>
<organism evidence="3 4">
    <name type="scientific">Beauveria bassiana D1-5</name>
    <dbReference type="NCBI Taxonomy" id="1245745"/>
    <lineage>
        <taxon>Eukaryota</taxon>
        <taxon>Fungi</taxon>
        <taxon>Dikarya</taxon>
        <taxon>Ascomycota</taxon>
        <taxon>Pezizomycotina</taxon>
        <taxon>Sordariomycetes</taxon>
        <taxon>Hypocreomycetidae</taxon>
        <taxon>Hypocreales</taxon>
        <taxon>Cordycipitaceae</taxon>
        <taxon>Beauveria</taxon>
    </lineage>
</organism>
<gene>
    <name evidence="3" type="ORF">BBAD15_g11708</name>
</gene>